<reference evidence="2 3" key="1">
    <citation type="submission" date="2019-01" db="EMBL/GenBank/DDBJ databases">
        <title>A chromosome-scale genome assembly of the yellow perch, Perca flavescens.</title>
        <authorList>
            <person name="Feron R."/>
            <person name="Morvezen R."/>
            <person name="Bestin A."/>
            <person name="Haffray P."/>
            <person name="Klopp C."/>
            <person name="Zahm M."/>
            <person name="Cabau C."/>
            <person name="Roques C."/>
            <person name="Donnadieu C."/>
            <person name="Bouchez O."/>
            <person name="Christie M."/>
            <person name="Larson W."/>
            <person name="Guiguen Y."/>
        </authorList>
    </citation>
    <scope>NUCLEOTIDE SEQUENCE [LARGE SCALE GENOMIC DNA]</scope>
    <source>
        <strain evidence="2">YP-PL-M2</strain>
        <tissue evidence="2">Blood</tissue>
    </source>
</reference>
<dbReference type="Proteomes" id="UP000295070">
    <property type="component" value="Chromosome 3"/>
</dbReference>
<comment type="caution">
    <text evidence="2">The sequence shown here is derived from an EMBL/GenBank/DDBJ whole genome shotgun (WGS) entry which is preliminary data.</text>
</comment>
<protein>
    <submittedName>
        <fullName evidence="2">Uncharacterized protein</fullName>
    </submittedName>
</protein>
<gene>
    <name evidence="2" type="ORF">EPR50_G00032810</name>
</gene>
<sequence length="237" mass="25151">MIEIKGSWSTKRGKENYNPYSYGNIQTNCCAALCGPLPPSLIDRRGLIQSDTPQTVSQGNGTVSQGNGTASHASTRIHSRTCDQDKCIQSTKSVLQAAANNPVVLSPLLGKSLSLGGPCAHLPPPQPSLPSCTGGGGGGDVLTLRDTVAADYHCHLHHNHHHHHHHRHPHRSHFVSPEETPCPTPQSCAPAHVHVHSHHAPCPPTAPAPTPASLYDPANQDALHEDSVRGLVKLSSV</sequence>
<keyword evidence="3" id="KW-1185">Reference proteome</keyword>
<evidence type="ECO:0000313" key="3">
    <source>
        <dbReference type="Proteomes" id="UP000295070"/>
    </source>
</evidence>
<organism evidence="2 3">
    <name type="scientific">Perca flavescens</name>
    <name type="common">American yellow perch</name>
    <name type="synonym">Morone flavescens</name>
    <dbReference type="NCBI Taxonomy" id="8167"/>
    <lineage>
        <taxon>Eukaryota</taxon>
        <taxon>Metazoa</taxon>
        <taxon>Chordata</taxon>
        <taxon>Craniata</taxon>
        <taxon>Vertebrata</taxon>
        <taxon>Euteleostomi</taxon>
        <taxon>Actinopterygii</taxon>
        <taxon>Neopterygii</taxon>
        <taxon>Teleostei</taxon>
        <taxon>Neoteleostei</taxon>
        <taxon>Acanthomorphata</taxon>
        <taxon>Eupercaria</taxon>
        <taxon>Perciformes</taxon>
        <taxon>Percoidei</taxon>
        <taxon>Percidae</taxon>
        <taxon>Percinae</taxon>
        <taxon>Perca</taxon>
    </lineage>
</organism>
<name>A0A484DJ60_PERFV</name>
<dbReference type="STRING" id="8167.A0A484DJ60"/>
<dbReference type="EMBL" id="SCKG01000003">
    <property type="protein sequence ID" value="TDH15521.1"/>
    <property type="molecule type" value="Genomic_DNA"/>
</dbReference>
<feature type="region of interest" description="Disordered" evidence="1">
    <location>
        <begin position="52"/>
        <end position="76"/>
    </location>
</feature>
<evidence type="ECO:0000313" key="2">
    <source>
        <dbReference type="EMBL" id="TDH15521.1"/>
    </source>
</evidence>
<evidence type="ECO:0000256" key="1">
    <source>
        <dbReference type="SAM" id="MobiDB-lite"/>
    </source>
</evidence>
<proteinExistence type="predicted"/>
<dbReference type="AlphaFoldDB" id="A0A484DJ60"/>
<accession>A0A484DJ60</accession>